<dbReference type="InterPro" id="IPR000182">
    <property type="entry name" value="GNAT_dom"/>
</dbReference>
<reference evidence="4 5" key="1">
    <citation type="submission" date="2019-04" db="EMBL/GenBank/DDBJ databases">
        <title>Genome sequencing of Clostridium botulinum Groups I-IV and Clostridium butyricum.</title>
        <authorList>
            <person name="Brunt J."/>
            <person name="Van Vliet A.H.M."/>
            <person name="Stringer S.C."/>
            <person name="Carter A.T."/>
            <person name="Peck M.W."/>
        </authorList>
    </citation>
    <scope>NUCLEOTIDE SEQUENCE [LARGE SCALE GENOMIC DNA]</scope>
    <source>
        <strain evidence="3 5">IFR 15/034</strain>
        <strain evidence="2 4">IFR 18/054</strain>
    </source>
</reference>
<comment type="caution">
    <text evidence="2">The sequence shown here is derived from an EMBL/GenBank/DDBJ whole genome shotgun (WGS) entry which is preliminary data.</text>
</comment>
<dbReference type="GO" id="GO:0016747">
    <property type="term" value="F:acyltransferase activity, transferring groups other than amino-acyl groups"/>
    <property type="evidence" value="ECO:0007669"/>
    <property type="project" value="InterPro"/>
</dbReference>
<dbReference type="Proteomes" id="UP000482543">
    <property type="component" value="Unassembled WGS sequence"/>
</dbReference>
<dbReference type="EMBL" id="SWND01000001">
    <property type="protein sequence ID" value="NFF00448.1"/>
    <property type="molecule type" value="Genomic_DNA"/>
</dbReference>
<dbReference type="Pfam" id="PF13302">
    <property type="entry name" value="Acetyltransf_3"/>
    <property type="match status" value="1"/>
</dbReference>
<evidence type="ECO:0000313" key="5">
    <source>
        <dbReference type="Proteomes" id="UP000482543"/>
    </source>
</evidence>
<keyword evidence="2" id="KW-0808">Transferase</keyword>
<dbReference type="PANTHER" id="PTHR43792">
    <property type="entry name" value="GNAT FAMILY, PUTATIVE (AFU_ORTHOLOGUE AFUA_3G00765)-RELATED-RELATED"/>
    <property type="match status" value="1"/>
</dbReference>
<dbReference type="PROSITE" id="PS51186">
    <property type="entry name" value="GNAT"/>
    <property type="match status" value="1"/>
</dbReference>
<dbReference type="EMBL" id="SWRJ01000001">
    <property type="protein sequence ID" value="NFI20205.1"/>
    <property type="molecule type" value="Genomic_DNA"/>
</dbReference>
<dbReference type="Gene3D" id="3.40.630.30">
    <property type="match status" value="1"/>
</dbReference>
<dbReference type="RefSeq" id="WP_076174653.1">
    <property type="nucleotide sequence ID" value="NZ_CABMIC010000009.1"/>
</dbReference>
<dbReference type="Proteomes" id="UP000472521">
    <property type="component" value="Unassembled WGS sequence"/>
</dbReference>
<dbReference type="AlphaFoldDB" id="A0A6B4BHH2"/>
<evidence type="ECO:0000259" key="1">
    <source>
        <dbReference type="PROSITE" id="PS51186"/>
    </source>
</evidence>
<dbReference type="PANTHER" id="PTHR43792:SF1">
    <property type="entry name" value="N-ACETYLTRANSFERASE DOMAIN-CONTAINING PROTEIN"/>
    <property type="match status" value="1"/>
</dbReference>
<name>A0A6B4BHH2_CLOBO</name>
<evidence type="ECO:0000313" key="4">
    <source>
        <dbReference type="Proteomes" id="UP000472521"/>
    </source>
</evidence>
<proteinExistence type="predicted"/>
<protein>
    <submittedName>
        <fullName evidence="2">GNAT family N-acetyltransferase</fullName>
    </submittedName>
</protein>
<dbReference type="InterPro" id="IPR051531">
    <property type="entry name" value="N-acetyltransferase"/>
</dbReference>
<dbReference type="InterPro" id="IPR016181">
    <property type="entry name" value="Acyl_CoA_acyltransferase"/>
</dbReference>
<evidence type="ECO:0000313" key="3">
    <source>
        <dbReference type="EMBL" id="NFI20205.1"/>
    </source>
</evidence>
<evidence type="ECO:0000313" key="2">
    <source>
        <dbReference type="EMBL" id="NFF00448.1"/>
    </source>
</evidence>
<gene>
    <name evidence="3" type="ORF">FC964_02205</name>
    <name evidence="2" type="ORF">FCV25_01385</name>
</gene>
<organism evidence="2 4">
    <name type="scientific">Clostridium botulinum</name>
    <dbReference type="NCBI Taxonomy" id="1491"/>
    <lineage>
        <taxon>Bacteria</taxon>
        <taxon>Bacillati</taxon>
        <taxon>Bacillota</taxon>
        <taxon>Clostridia</taxon>
        <taxon>Eubacteriales</taxon>
        <taxon>Clostridiaceae</taxon>
        <taxon>Clostridium</taxon>
    </lineage>
</organism>
<dbReference type="SUPFAM" id="SSF55729">
    <property type="entry name" value="Acyl-CoA N-acyltransferases (Nat)"/>
    <property type="match status" value="1"/>
</dbReference>
<feature type="domain" description="N-acetyltransferase" evidence="1">
    <location>
        <begin position="13"/>
        <end position="179"/>
    </location>
</feature>
<accession>A0A6B4BHH2</accession>
<sequence>MNSNEINISTERLTLRGIKISDAESMFKYRSNPQIYKFQSWKPQTLEEVKEFICEKTAKIPNIPDTWYQLGILLKETDELVGDIGIHFIDSDNLQAEIGFTLSLEHQCKGYATEAIISTINYLFNNLKKHRIIASVDPRNIKSIALLERIQMRKEAHFKKSFWFNNEWTDDVVYAILKEEWVNEKVKSTMDKM</sequence>